<dbReference type="PROSITE" id="PS50296">
    <property type="entry name" value="SUI1"/>
    <property type="match status" value="1"/>
</dbReference>
<dbReference type="AlphaFoldDB" id="A0A562KSD5"/>
<evidence type="ECO:0000259" key="4">
    <source>
        <dbReference type="PROSITE" id="PS50296"/>
    </source>
</evidence>
<dbReference type="Proteomes" id="UP000315312">
    <property type="component" value="Unassembled WGS sequence"/>
</dbReference>
<comment type="caution">
    <text evidence="5">The sequence shown here is derived from an EMBL/GenBank/DDBJ whole genome shotgun (WGS) entry which is preliminary data.</text>
</comment>
<evidence type="ECO:0000256" key="3">
    <source>
        <dbReference type="ARBA" id="ARBA00022917"/>
    </source>
</evidence>
<proteinExistence type="inferred from homology"/>
<dbReference type="EMBL" id="VLKM01000001">
    <property type="protein sequence ID" value="TWH98103.1"/>
    <property type="molecule type" value="Genomic_DNA"/>
</dbReference>
<dbReference type="GO" id="GO:0002188">
    <property type="term" value="P:translation reinitiation"/>
    <property type="evidence" value="ECO:0007669"/>
    <property type="project" value="TreeGrafter"/>
</dbReference>
<dbReference type="PANTHER" id="PTHR12789:SF0">
    <property type="entry name" value="DENSITY-REGULATED PROTEIN"/>
    <property type="match status" value="1"/>
</dbReference>
<dbReference type="GO" id="GO:0003743">
    <property type="term" value="F:translation initiation factor activity"/>
    <property type="evidence" value="ECO:0007669"/>
    <property type="project" value="UniProtKB-KW"/>
</dbReference>
<evidence type="ECO:0000256" key="1">
    <source>
        <dbReference type="ARBA" id="ARBA00005422"/>
    </source>
</evidence>
<accession>A0A562KSD5</accession>
<protein>
    <submittedName>
        <fullName evidence="5">Translation initiation factor 1</fullName>
    </submittedName>
</protein>
<comment type="similarity">
    <text evidence="1">Belongs to the SUI1 family.</text>
</comment>
<sequence>MSFLFFIKSTIKHTNFVIKELVNLSKMDLSEQLKKLFPDHQPLEEEKKEILPHELFVQKEPMICKYEKRKGKPTTIISGYEGEDEDFKILAKEIKSKLAVGGTFKDGEIIIQGDYRDKIMKILQDKGFKTKRVGG</sequence>
<reference evidence="5 6" key="1">
    <citation type="journal article" date="2015" name="Stand. Genomic Sci.">
        <title>Genomic Encyclopedia of Bacterial and Archaeal Type Strains, Phase III: the genomes of soil and plant-associated and newly described type strains.</title>
        <authorList>
            <person name="Whitman W.B."/>
            <person name="Woyke T."/>
            <person name="Klenk H.P."/>
            <person name="Zhou Y."/>
            <person name="Lilburn T.G."/>
            <person name="Beck B.J."/>
            <person name="De Vos P."/>
            <person name="Vandamme P."/>
            <person name="Eisen J.A."/>
            <person name="Garrity G."/>
            <person name="Hugenholtz P."/>
            <person name="Kyrpides N.C."/>
        </authorList>
    </citation>
    <scope>NUCLEOTIDE SEQUENCE [LARGE SCALE GENOMIC DNA]</scope>
    <source>
        <strain evidence="5 6">CGMCC 1.6844</strain>
    </source>
</reference>
<dbReference type="InterPro" id="IPR001950">
    <property type="entry name" value="SUI1"/>
</dbReference>
<feature type="domain" description="SUI1" evidence="4">
    <location>
        <begin position="61"/>
        <end position="127"/>
    </location>
</feature>
<keyword evidence="2" id="KW-0810">Translation regulation</keyword>
<dbReference type="CDD" id="cd11567">
    <property type="entry name" value="YciH_like"/>
    <property type="match status" value="1"/>
</dbReference>
<dbReference type="GO" id="GO:0003729">
    <property type="term" value="F:mRNA binding"/>
    <property type="evidence" value="ECO:0007669"/>
    <property type="project" value="TreeGrafter"/>
</dbReference>
<keyword evidence="6" id="KW-1185">Reference proteome</keyword>
<dbReference type="Pfam" id="PF01253">
    <property type="entry name" value="SUI1"/>
    <property type="match status" value="1"/>
</dbReference>
<evidence type="ECO:0000313" key="5">
    <source>
        <dbReference type="EMBL" id="TWH98103.1"/>
    </source>
</evidence>
<keyword evidence="5" id="KW-0396">Initiation factor</keyword>
<dbReference type="GO" id="GO:0001731">
    <property type="term" value="P:formation of translation preinitiation complex"/>
    <property type="evidence" value="ECO:0007669"/>
    <property type="project" value="TreeGrafter"/>
</dbReference>
<dbReference type="SUPFAM" id="SSF55159">
    <property type="entry name" value="eIF1-like"/>
    <property type="match status" value="1"/>
</dbReference>
<keyword evidence="3" id="KW-0648">Protein biosynthesis</keyword>
<dbReference type="GO" id="GO:0006417">
    <property type="term" value="P:regulation of translation"/>
    <property type="evidence" value="ECO:0007669"/>
    <property type="project" value="UniProtKB-KW"/>
</dbReference>
<dbReference type="InterPro" id="IPR036877">
    <property type="entry name" value="SUI1_dom_sf"/>
</dbReference>
<dbReference type="InterPro" id="IPR005872">
    <property type="entry name" value="SUI1_arc_bac"/>
</dbReference>
<dbReference type="PANTHER" id="PTHR12789">
    <property type="entry name" value="DENSITY-REGULATED PROTEIN HOMOLOG"/>
    <property type="match status" value="1"/>
</dbReference>
<dbReference type="InterPro" id="IPR050318">
    <property type="entry name" value="DENR/SUI1_TIF"/>
</dbReference>
<gene>
    <name evidence="5" type="ORF">IP97_00043</name>
</gene>
<organism evidence="5 6">
    <name type="scientific">Flavobacterium cheniae</name>
    <dbReference type="NCBI Taxonomy" id="295428"/>
    <lineage>
        <taxon>Bacteria</taxon>
        <taxon>Pseudomonadati</taxon>
        <taxon>Bacteroidota</taxon>
        <taxon>Flavobacteriia</taxon>
        <taxon>Flavobacteriales</taxon>
        <taxon>Flavobacteriaceae</taxon>
        <taxon>Flavobacterium</taxon>
    </lineage>
</organism>
<dbReference type="Gene3D" id="3.30.780.10">
    <property type="entry name" value="SUI1-like domain"/>
    <property type="match status" value="1"/>
</dbReference>
<name>A0A562KSD5_9FLAO</name>
<evidence type="ECO:0000313" key="6">
    <source>
        <dbReference type="Proteomes" id="UP000315312"/>
    </source>
</evidence>
<evidence type="ECO:0000256" key="2">
    <source>
        <dbReference type="ARBA" id="ARBA00022845"/>
    </source>
</evidence>